<organism evidence="1 2">
    <name type="scientific">Lepidopterella palustris CBS 459.81</name>
    <dbReference type="NCBI Taxonomy" id="1314670"/>
    <lineage>
        <taxon>Eukaryota</taxon>
        <taxon>Fungi</taxon>
        <taxon>Dikarya</taxon>
        <taxon>Ascomycota</taxon>
        <taxon>Pezizomycotina</taxon>
        <taxon>Dothideomycetes</taxon>
        <taxon>Pleosporomycetidae</taxon>
        <taxon>Mytilinidiales</taxon>
        <taxon>Argynnaceae</taxon>
        <taxon>Lepidopterella</taxon>
    </lineage>
</organism>
<dbReference type="AlphaFoldDB" id="A0A8E2JKJ2"/>
<evidence type="ECO:0000313" key="1">
    <source>
        <dbReference type="EMBL" id="OCK85399.1"/>
    </source>
</evidence>
<dbReference type="Proteomes" id="UP000250266">
    <property type="component" value="Unassembled WGS sequence"/>
</dbReference>
<sequence>MRFFPDNPSRCVFTKDVPINIGCRYCVLVTMPSGLSILHEYVSRCLPLLCSYQLLHTIEEDETSVRNVVYIQESL</sequence>
<accession>A0A8E2JKJ2</accession>
<keyword evidence="2" id="KW-1185">Reference proteome</keyword>
<evidence type="ECO:0000313" key="2">
    <source>
        <dbReference type="Proteomes" id="UP000250266"/>
    </source>
</evidence>
<name>A0A8E2JKJ2_9PEZI</name>
<gene>
    <name evidence="1" type="ORF">K432DRAFT_40042</name>
</gene>
<reference evidence="1 2" key="1">
    <citation type="journal article" date="2016" name="Nat. Commun.">
        <title>Ectomycorrhizal ecology is imprinted in the genome of the dominant symbiotic fungus Cenococcum geophilum.</title>
        <authorList>
            <consortium name="DOE Joint Genome Institute"/>
            <person name="Peter M."/>
            <person name="Kohler A."/>
            <person name="Ohm R.A."/>
            <person name="Kuo A."/>
            <person name="Krutzmann J."/>
            <person name="Morin E."/>
            <person name="Arend M."/>
            <person name="Barry K.W."/>
            <person name="Binder M."/>
            <person name="Choi C."/>
            <person name="Clum A."/>
            <person name="Copeland A."/>
            <person name="Grisel N."/>
            <person name="Haridas S."/>
            <person name="Kipfer T."/>
            <person name="LaButti K."/>
            <person name="Lindquist E."/>
            <person name="Lipzen A."/>
            <person name="Maire R."/>
            <person name="Meier B."/>
            <person name="Mihaltcheva S."/>
            <person name="Molinier V."/>
            <person name="Murat C."/>
            <person name="Poggeler S."/>
            <person name="Quandt C.A."/>
            <person name="Sperisen C."/>
            <person name="Tritt A."/>
            <person name="Tisserant E."/>
            <person name="Crous P.W."/>
            <person name="Henrissat B."/>
            <person name="Nehls U."/>
            <person name="Egli S."/>
            <person name="Spatafora J.W."/>
            <person name="Grigoriev I.V."/>
            <person name="Martin F.M."/>
        </authorList>
    </citation>
    <scope>NUCLEOTIDE SEQUENCE [LARGE SCALE GENOMIC DNA]</scope>
    <source>
        <strain evidence="1 2">CBS 459.81</strain>
    </source>
</reference>
<protein>
    <submittedName>
        <fullName evidence="1">Uncharacterized protein</fullName>
    </submittedName>
</protein>
<proteinExistence type="predicted"/>
<dbReference type="EMBL" id="KV744819">
    <property type="protein sequence ID" value="OCK85399.1"/>
    <property type="molecule type" value="Genomic_DNA"/>
</dbReference>